<dbReference type="PROSITE" id="PS50112">
    <property type="entry name" value="PAS"/>
    <property type="match status" value="1"/>
</dbReference>
<evidence type="ECO:0000259" key="1">
    <source>
        <dbReference type="PROSITE" id="PS50112"/>
    </source>
</evidence>
<evidence type="ECO:0000313" key="4">
    <source>
        <dbReference type="Proteomes" id="UP000253226"/>
    </source>
</evidence>
<dbReference type="PROSITE" id="PS50883">
    <property type="entry name" value="EAL"/>
    <property type="match status" value="1"/>
</dbReference>
<feature type="domain" description="EAL" evidence="2">
    <location>
        <begin position="354"/>
        <end position="605"/>
    </location>
</feature>
<dbReference type="AlphaFoldDB" id="A0A367W5M2"/>
<dbReference type="Pfam" id="PF00563">
    <property type="entry name" value="EAL"/>
    <property type="match status" value="1"/>
</dbReference>
<proteinExistence type="predicted"/>
<dbReference type="SMART" id="SM00052">
    <property type="entry name" value="EAL"/>
    <property type="match status" value="1"/>
</dbReference>
<gene>
    <name evidence="3" type="ORF">TH19_12520</name>
</gene>
<comment type="caution">
    <text evidence="3">The sequence shown here is derived from an EMBL/GenBank/DDBJ whole genome shotgun (WGS) entry which is preliminary data.</text>
</comment>
<dbReference type="SUPFAM" id="SSF141868">
    <property type="entry name" value="EAL domain-like"/>
    <property type="match status" value="1"/>
</dbReference>
<dbReference type="InterPro" id="IPR000014">
    <property type="entry name" value="PAS"/>
</dbReference>
<evidence type="ECO:0000259" key="2">
    <source>
        <dbReference type="PROSITE" id="PS50883"/>
    </source>
</evidence>
<dbReference type="PANTHER" id="PTHR33121:SF79">
    <property type="entry name" value="CYCLIC DI-GMP PHOSPHODIESTERASE PDED-RELATED"/>
    <property type="match status" value="1"/>
</dbReference>
<evidence type="ECO:0000313" key="3">
    <source>
        <dbReference type="EMBL" id="RCK36738.1"/>
    </source>
</evidence>
<dbReference type="Gene3D" id="3.20.20.450">
    <property type="entry name" value="EAL domain"/>
    <property type="match status" value="1"/>
</dbReference>
<sequence length="627" mass="68847">MTDSIGYSAETNDQDLLAAMAFCWADMLLEVDENGYILFVAGATESLLGCAPDRLIGEALEKLVVKSERPLLRAYLHTSNGLKRLEELDLDFQLCESDDSPLKDAVPLSLSGYVIADPSSRYYIAARHRAIRPRARSGIDRIILQNAVIQQNQKAETRQSKLLNTKEVTCYHSEALVVLENLAASRSQAETAATNELARLIGIGAKRLSSFSASDILSSGRSTQIHPVDEPMIELERRIVAYASALRAELEDPIKDEILSDPAPLGHEGLASLTNSANTLPKKADQKENCDPFGRDYDIARKIHHFDADNDENDRDTNLTRAVAYALNRMQRKAQNEVTAARLSASLPHLINETLKSVRAFREIVENGSFAVALQPIVHLRSQEMHHFEALARFNIGDSPLAVDQIIHFAEGTGLITEFDLAMCEKVLDHLRDNAQSIPHPVAVNLSGHSLEQADFLPALARLLDRYDIAPHRILFEVTETSRIRALDDVNKGLQVLRERGHEICLDDFGAGAANFEYLSALDVDIIKFDGGAMRTALATQKGRAFLKATALLCNDLGIHTIAEMIHDQASYEMVRDLGIDFGQGYHLGPPVTISSAECFDKLNSGISNVGAEETDTIVSTATGGSL</sequence>
<dbReference type="Proteomes" id="UP000253226">
    <property type="component" value="Unassembled WGS sequence"/>
</dbReference>
<dbReference type="InterPro" id="IPR001633">
    <property type="entry name" value="EAL_dom"/>
</dbReference>
<dbReference type="OrthoDB" id="7178689at2"/>
<reference evidence="3 4" key="1">
    <citation type="submission" date="2014-07" db="EMBL/GenBank/DDBJ databases">
        <title>Draft genome sequence of Thalassospira profundimaris 35.</title>
        <authorList>
            <person name="Lai Q."/>
            <person name="Shao Z."/>
        </authorList>
    </citation>
    <scope>NUCLEOTIDE SEQUENCE [LARGE SCALE GENOMIC DNA]</scope>
    <source>
        <strain evidence="3 4">35</strain>
    </source>
</reference>
<protein>
    <submittedName>
        <fullName evidence="3">Diguanylate phosphodiesterase</fullName>
    </submittedName>
</protein>
<dbReference type="InterPro" id="IPR035919">
    <property type="entry name" value="EAL_sf"/>
</dbReference>
<name>A0A367W5M2_9PROT</name>
<accession>A0A367W5M2</accession>
<organism evidence="3 4">
    <name type="scientific">Thalassospira profundimaris</name>
    <dbReference type="NCBI Taxonomy" id="502049"/>
    <lineage>
        <taxon>Bacteria</taxon>
        <taxon>Pseudomonadati</taxon>
        <taxon>Pseudomonadota</taxon>
        <taxon>Alphaproteobacteria</taxon>
        <taxon>Rhodospirillales</taxon>
        <taxon>Thalassospiraceae</taxon>
        <taxon>Thalassospira</taxon>
    </lineage>
</organism>
<dbReference type="CDD" id="cd01948">
    <property type="entry name" value="EAL"/>
    <property type="match status" value="1"/>
</dbReference>
<dbReference type="CDD" id="cd00130">
    <property type="entry name" value="PAS"/>
    <property type="match status" value="1"/>
</dbReference>
<dbReference type="RefSeq" id="WP_114102608.1">
    <property type="nucleotide sequence ID" value="NZ_JPWF01000007.1"/>
</dbReference>
<dbReference type="InterPro" id="IPR050706">
    <property type="entry name" value="Cyclic-di-GMP_PDE-like"/>
</dbReference>
<dbReference type="GO" id="GO:0071111">
    <property type="term" value="F:cyclic-guanylate-specific phosphodiesterase activity"/>
    <property type="evidence" value="ECO:0007669"/>
    <property type="project" value="InterPro"/>
</dbReference>
<dbReference type="EMBL" id="JPWF01000007">
    <property type="protein sequence ID" value="RCK36738.1"/>
    <property type="molecule type" value="Genomic_DNA"/>
</dbReference>
<dbReference type="Gene3D" id="3.30.450.20">
    <property type="entry name" value="PAS domain"/>
    <property type="match status" value="1"/>
</dbReference>
<feature type="domain" description="PAS" evidence="1">
    <location>
        <begin position="28"/>
        <end position="77"/>
    </location>
</feature>
<dbReference type="PANTHER" id="PTHR33121">
    <property type="entry name" value="CYCLIC DI-GMP PHOSPHODIESTERASE PDEF"/>
    <property type="match status" value="1"/>
</dbReference>